<evidence type="ECO:0000313" key="3">
    <source>
        <dbReference type="Proteomes" id="UP001152533"/>
    </source>
</evidence>
<evidence type="ECO:0000313" key="2">
    <source>
        <dbReference type="EMBL" id="CAI0643564.1"/>
    </source>
</evidence>
<organism evidence="2 3">
    <name type="scientific">Colletotrichum noveboracense</name>
    <dbReference type="NCBI Taxonomy" id="2664923"/>
    <lineage>
        <taxon>Eukaryota</taxon>
        <taxon>Fungi</taxon>
        <taxon>Dikarya</taxon>
        <taxon>Ascomycota</taxon>
        <taxon>Pezizomycotina</taxon>
        <taxon>Sordariomycetes</taxon>
        <taxon>Hypocreomycetidae</taxon>
        <taxon>Glomerellales</taxon>
        <taxon>Glomerellaceae</taxon>
        <taxon>Colletotrichum</taxon>
        <taxon>Colletotrichum gloeosporioides species complex</taxon>
    </lineage>
</organism>
<dbReference type="EMBL" id="CAMGZC010000113">
    <property type="protein sequence ID" value="CAI0643564.1"/>
    <property type="molecule type" value="Genomic_DNA"/>
</dbReference>
<dbReference type="Proteomes" id="UP001152533">
    <property type="component" value="Unassembled WGS sequence"/>
</dbReference>
<keyword evidence="1" id="KW-0732">Signal</keyword>
<evidence type="ECO:0000256" key="1">
    <source>
        <dbReference type="SAM" id="SignalP"/>
    </source>
</evidence>
<accession>A0A9W4RMX2</accession>
<reference evidence="2" key="1">
    <citation type="submission" date="2022-08" db="EMBL/GenBank/DDBJ databases">
        <authorList>
            <person name="Giroux E."/>
            <person name="Giroux E."/>
        </authorList>
    </citation>
    <scope>NUCLEOTIDE SEQUENCE</scope>
    <source>
        <strain evidence="2">H1091258</strain>
    </source>
</reference>
<comment type="caution">
    <text evidence="2">The sequence shown here is derived from an EMBL/GenBank/DDBJ whole genome shotgun (WGS) entry which is preliminary data.</text>
</comment>
<sequence length="101" mass="10435">MLSQHIFVIIAAFAAGSLASIADCKGSFYAGVCQDVHAPGARHDALTQSCCQSPHGTTYHDGPGTFIRSPLCCTTSDSAAISYMSSCCSNSGKNAINFNPA</sequence>
<gene>
    <name evidence="2" type="ORF">CGXH109_LOCUS26747</name>
</gene>
<dbReference type="AlphaFoldDB" id="A0A9W4RMX2"/>
<protein>
    <submittedName>
        <fullName evidence="2">Uncharacterized protein</fullName>
    </submittedName>
</protein>
<keyword evidence="3" id="KW-1185">Reference proteome</keyword>
<proteinExistence type="predicted"/>
<feature type="signal peptide" evidence="1">
    <location>
        <begin position="1"/>
        <end position="19"/>
    </location>
</feature>
<name>A0A9W4RMX2_9PEZI</name>
<feature type="chain" id="PRO_5040951088" evidence="1">
    <location>
        <begin position="20"/>
        <end position="101"/>
    </location>
</feature>